<dbReference type="PANTHER" id="PTHR43245">
    <property type="entry name" value="BIFUNCTIONAL POLYMYXIN RESISTANCE PROTEIN ARNA"/>
    <property type="match status" value="1"/>
</dbReference>
<protein>
    <submittedName>
        <fullName evidence="2">NAD-dependent epimerase</fullName>
    </submittedName>
</protein>
<evidence type="ECO:0000259" key="1">
    <source>
        <dbReference type="Pfam" id="PF01370"/>
    </source>
</evidence>
<dbReference type="RefSeq" id="WP_073539901.1">
    <property type="nucleotide sequence ID" value="NZ_CP018335.1"/>
</dbReference>
<dbReference type="InterPro" id="IPR050177">
    <property type="entry name" value="Lipid_A_modif_metabolic_enz"/>
</dbReference>
<dbReference type="Proteomes" id="UP000184604">
    <property type="component" value="Chromosome"/>
</dbReference>
<dbReference type="EMBL" id="CP018335">
    <property type="protein sequence ID" value="APM40302.1"/>
    <property type="molecule type" value="Genomic_DNA"/>
</dbReference>
<evidence type="ECO:0000313" key="2">
    <source>
        <dbReference type="EMBL" id="APM40302.1"/>
    </source>
</evidence>
<sequence length="280" mass="32265">MKKILISGANSYIGTSFENYVKQWANEYEVDTVDMVDENWNNKSFLGYDTVFHVAGIAHIKETKENAPLYYKVNRDLVYEVAKKVKEEGVKQFIFLSSMSVYGMETGVINRDTVPAPKSDYGKSKLQAEELISPLQDSMFNIAILRPPMIYGKGCKGNYVKLERFALKSPIFPDIKNKRSMIYIDNLCEFVKLLIDDYSGGLFFPQNGEYVCTSEMVKLICETHGKKIRVTKLFNLLLRLIKNSTVNKVFGDLIYEKKISKYSNRYVVYDFQTSIRLTEK</sequence>
<dbReference type="Gene3D" id="3.40.50.720">
    <property type="entry name" value="NAD(P)-binding Rossmann-like Domain"/>
    <property type="match status" value="1"/>
</dbReference>
<dbReference type="SUPFAM" id="SSF51735">
    <property type="entry name" value="NAD(P)-binding Rossmann-fold domains"/>
    <property type="match status" value="1"/>
</dbReference>
<proteinExistence type="predicted"/>
<evidence type="ECO:0000313" key="3">
    <source>
        <dbReference type="Proteomes" id="UP000184604"/>
    </source>
</evidence>
<dbReference type="Pfam" id="PF01370">
    <property type="entry name" value="Epimerase"/>
    <property type="match status" value="1"/>
</dbReference>
<reference evidence="2 3" key="1">
    <citation type="submission" date="2016-12" db="EMBL/GenBank/DDBJ databases">
        <title>Complete genome sequence of Clostridium kluyveri JZZ isolated from the pit mud of a Chinese flavor liquor-making factory.</title>
        <authorList>
            <person name="Wang Y."/>
        </authorList>
    </citation>
    <scope>NUCLEOTIDE SEQUENCE [LARGE SCALE GENOMIC DNA]</scope>
    <source>
        <strain evidence="2 3">JZZ</strain>
    </source>
</reference>
<name>A0A1L5FBC8_CLOKL</name>
<dbReference type="InterPro" id="IPR036291">
    <property type="entry name" value="NAD(P)-bd_dom_sf"/>
</dbReference>
<dbReference type="PANTHER" id="PTHR43245:SF58">
    <property type="entry name" value="BLL5923 PROTEIN"/>
    <property type="match status" value="1"/>
</dbReference>
<dbReference type="AlphaFoldDB" id="A0A1L5FBC8"/>
<accession>A0A1L5FBC8</accession>
<feature type="domain" description="NAD-dependent epimerase/dehydratase" evidence="1">
    <location>
        <begin position="21"/>
        <end position="198"/>
    </location>
</feature>
<organism evidence="2 3">
    <name type="scientific">Clostridium kluyveri</name>
    <dbReference type="NCBI Taxonomy" id="1534"/>
    <lineage>
        <taxon>Bacteria</taxon>
        <taxon>Bacillati</taxon>
        <taxon>Bacillota</taxon>
        <taxon>Clostridia</taxon>
        <taxon>Eubacteriales</taxon>
        <taxon>Clostridiaceae</taxon>
        <taxon>Clostridium</taxon>
    </lineage>
</organism>
<gene>
    <name evidence="2" type="ORF">BS101_16950</name>
</gene>
<dbReference type="OrthoDB" id="9808602at2"/>
<dbReference type="InterPro" id="IPR001509">
    <property type="entry name" value="Epimerase_deHydtase"/>
</dbReference>